<dbReference type="VEuPathDB" id="FungiDB:MELLADRAFT_124504"/>
<accession>F4RLH5</accession>
<dbReference type="EMBL" id="GL883107">
    <property type="protein sequence ID" value="EGG06752.1"/>
    <property type="molecule type" value="Genomic_DNA"/>
</dbReference>
<feature type="signal peptide" evidence="1">
    <location>
        <begin position="1"/>
        <end position="21"/>
    </location>
</feature>
<reference evidence="3" key="1">
    <citation type="journal article" date="2011" name="Proc. Natl. Acad. Sci. U.S.A.">
        <title>Obligate biotrophy features unraveled by the genomic analysis of rust fungi.</title>
        <authorList>
            <person name="Duplessis S."/>
            <person name="Cuomo C.A."/>
            <person name="Lin Y.-C."/>
            <person name="Aerts A."/>
            <person name="Tisserant E."/>
            <person name="Veneault-Fourrey C."/>
            <person name="Joly D.L."/>
            <person name="Hacquard S."/>
            <person name="Amselem J."/>
            <person name="Cantarel B.L."/>
            <person name="Chiu R."/>
            <person name="Coutinho P.M."/>
            <person name="Feau N."/>
            <person name="Field M."/>
            <person name="Frey P."/>
            <person name="Gelhaye E."/>
            <person name="Goldberg J."/>
            <person name="Grabherr M.G."/>
            <person name="Kodira C.D."/>
            <person name="Kohler A."/>
            <person name="Kuees U."/>
            <person name="Lindquist E.A."/>
            <person name="Lucas S.M."/>
            <person name="Mago R."/>
            <person name="Mauceli E."/>
            <person name="Morin E."/>
            <person name="Murat C."/>
            <person name="Pangilinan J.L."/>
            <person name="Park R."/>
            <person name="Pearson M."/>
            <person name="Quesneville H."/>
            <person name="Rouhier N."/>
            <person name="Sakthikumar S."/>
            <person name="Salamov A.A."/>
            <person name="Schmutz J."/>
            <person name="Selles B."/>
            <person name="Shapiro H."/>
            <person name="Tanguay P."/>
            <person name="Tuskan G.A."/>
            <person name="Henrissat B."/>
            <person name="Van de Peer Y."/>
            <person name="Rouze P."/>
            <person name="Ellis J.G."/>
            <person name="Dodds P.N."/>
            <person name="Schein J.E."/>
            <person name="Zhong S."/>
            <person name="Hamelin R.C."/>
            <person name="Grigoriev I.V."/>
            <person name="Szabo L.J."/>
            <person name="Martin F."/>
        </authorList>
    </citation>
    <scope>NUCLEOTIDE SEQUENCE [LARGE SCALE GENOMIC DNA]</scope>
    <source>
        <strain evidence="3">98AG31 / pathotype 3-4-7</strain>
    </source>
</reference>
<sequence>MKVSVSAAIFLAFVSFHQASGSMIRHENSKKEIMLPDGSLVNPMKTASAEYGGPCRDCAADPSGTCFMHRLPE</sequence>
<gene>
    <name evidence="2" type="ORF">MELLADRAFT_124504</name>
</gene>
<dbReference type="RefSeq" id="XP_007410192.1">
    <property type="nucleotide sequence ID" value="XM_007410130.1"/>
</dbReference>
<dbReference type="InParanoid" id="F4RLH5"/>
<dbReference type="GeneID" id="18926791"/>
<evidence type="ECO:0000313" key="3">
    <source>
        <dbReference type="Proteomes" id="UP000001072"/>
    </source>
</evidence>
<protein>
    <submittedName>
        <fullName evidence="2">Secreted protein</fullName>
    </submittedName>
</protein>
<dbReference type="AlphaFoldDB" id="F4RLH5"/>
<name>F4RLH5_MELLP</name>
<evidence type="ECO:0000256" key="1">
    <source>
        <dbReference type="SAM" id="SignalP"/>
    </source>
</evidence>
<keyword evidence="1" id="KW-0732">Signal</keyword>
<dbReference type="HOGENOM" id="CLU_198490_1_0_1"/>
<organism evidence="3">
    <name type="scientific">Melampsora larici-populina (strain 98AG31 / pathotype 3-4-7)</name>
    <name type="common">Poplar leaf rust fungus</name>
    <dbReference type="NCBI Taxonomy" id="747676"/>
    <lineage>
        <taxon>Eukaryota</taxon>
        <taxon>Fungi</taxon>
        <taxon>Dikarya</taxon>
        <taxon>Basidiomycota</taxon>
        <taxon>Pucciniomycotina</taxon>
        <taxon>Pucciniomycetes</taxon>
        <taxon>Pucciniales</taxon>
        <taxon>Melampsoraceae</taxon>
        <taxon>Melampsora</taxon>
    </lineage>
</organism>
<dbReference type="Proteomes" id="UP000001072">
    <property type="component" value="Unassembled WGS sequence"/>
</dbReference>
<proteinExistence type="predicted"/>
<evidence type="ECO:0000313" key="2">
    <source>
        <dbReference type="EMBL" id="EGG06752.1"/>
    </source>
</evidence>
<feature type="chain" id="PRO_5003321670" evidence="1">
    <location>
        <begin position="22"/>
        <end position="73"/>
    </location>
</feature>
<keyword evidence="3" id="KW-1185">Reference proteome</keyword>
<dbReference type="KEGG" id="mlr:MELLADRAFT_124504"/>